<protein>
    <recommendedName>
        <fullName evidence="4 10">4-alpha-glucanotransferase</fullName>
        <ecNumber evidence="3 10">2.4.1.25</ecNumber>
    </recommendedName>
    <alternativeName>
        <fullName evidence="8 10">Amylomaltase</fullName>
    </alternativeName>
    <alternativeName>
        <fullName evidence="9 10">Disproportionating enzyme</fullName>
    </alternativeName>
</protein>
<dbReference type="RefSeq" id="WP_090317373.1">
    <property type="nucleotide sequence ID" value="NZ_FNOE01000006.1"/>
</dbReference>
<dbReference type="InterPro" id="IPR017853">
    <property type="entry name" value="GH"/>
</dbReference>
<dbReference type="CDD" id="cd11336">
    <property type="entry name" value="AmyAc_MTSase"/>
    <property type="match status" value="1"/>
</dbReference>
<accession>A0A1H8MY13</accession>
<dbReference type="InterPro" id="IPR048458">
    <property type="entry name" value="MalQ_N"/>
</dbReference>
<evidence type="ECO:0000256" key="7">
    <source>
        <dbReference type="ARBA" id="ARBA00023277"/>
    </source>
</evidence>
<evidence type="ECO:0000256" key="9">
    <source>
        <dbReference type="ARBA" id="ARBA00031501"/>
    </source>
</evidence>
<evidence type="ECO:0000256" key="5">
    <source>
        <dbReference type="ARBA" id="ARBA00022676"/>
    </source>
</evidence>
<reference evidence="13" key="1">
    <citation type="submission" date="2016-10" db="EMBL/GenBank/DDBJ databases">
        <authorList>
            <person name="Varghese N."/>
            <person name="Submissions S."/>
        </authorList>
    </citation>
    <scope>NUCLEOTIDE SEQUENCE [LARGE SCALE GENOMIC DNA]</scope>
    <source>
        <strain evidence="13">Nm76</strain>
    </source>
</reference>
<dbReference type="NCBIfam" id="TIGR02401">
    <property type="entry name" value="trehalose_TreY"/>
    <property type="match status" value="1"/>
</dbReference>
<dbReference type="InterPro" id="IPR013797">
    <property type="entry name" value="Maltooligo_trehalose_synth_4"/>
</dbReference>
<dbReference type="STRING" id="42354.SAMN05216333_10667"/>
<dbReference type="InterPro" id="IPR012767">
    <property type="entry name" value="Trehalose_TreY"/>
</dbReference>
<dbReference type="NCBIfam" id="TIGR00217">
    <property type="entry name" value="malQ"/>
    <property type="match status" value="1"/>
</dbReference>
<evidence type="ECO:0000256" key="1">
    <source>
        <dbReference type="ARBA" id="ARBA00000439"/>
    </source>
</evidence>
<dbReference type="Gene3D" id="1.10.150.200">
    <property type="entry name" value="Maltooligosyl trehalose synthase, domain 3"/>
    <property type="match status" value="1"/>
</dbReference>
<dbReference type="SUPFAM" id="SSF51445">
    <property type="entry name" value="(Trans)glycosidases"/>
    <property type="match status" value="2"/>
</dbReference>
<dbReference type="Gene3D" id="3.20.20.80">
    <property type="entry name" value="Glycosidases"/>
    <property type="match status" value="3"/>
</dbReference>
<dbReference type="NCBIfam" id="NF011077">
    <property type="entry name" value="PRK14507.1"/>
    <property type="match status" value="1"/>
</dbReference>
<dbReference type="GO" id="GO:0004134">
    <property type="term" value="F:4-alpha-glucanotransferase activity"/>
    <property type="evidence" value="ECO:0007669"/>
    <property type="project" value="UniProtKB-EC"/>
</dbReference>
<dbReference type="Proteomes" id="UP000198814">
    <property type="component" value="Unassembled WGS sequence"/>
</dbReference>
<evidence type="ECO:0000313" key="13">
    <source>
        <dbReference type="Proteomes" id="UP000198814"/>
    </source>
</evidence>
<dbReference type="SMART" id="SM00642">
    <property type="entry name" value="Aamy"/>
    <property type="match status" value="1"/>
</dbReference>
<dbReference type="GO" id="GO:0005975">
    <property type="term" value="P:carbohydrate metabolic process"/>
    <property type="evidence" value="ECO:0007669"/>
    <property type="project" value="InterPro"/>
</dbReference>
<evidence type="ECO:0000256" key="3">
    <source>
        <dbReference type="ARBA" id="ARBA00012560"/>
    </source>
</evidence>
<dbReference type="PANTHER" id="PTHR32438:SF5">
    <property type="entry name" value="4-ALPHA-GLUCANOTRANSFERASE DPE1, CHLOROPLASTIC_AMYLOPLASTIC"/>
    <property type="match status" value="1"/>
</dbReference>
<dbReference type="EC" id="2.4.1.25" evidence="3 10"/>
<evidence type="ECO:0000256" key="6">
    <source>
        <dbReference type="ARBA" id="ARBA00022679"/>
    </source>
</evidence>
<dbReference type="InterPro" id="IPR006047">
    <property type="entry name" value="GH13_cat_dom"/>
</dbReference>
<comment type="similarity">
    <text evidence="2 10">Belongs to the disproportionating enzyme family.</text>
</comment>
<keyword evidence="6 10" id="KW-0808">Transferase</keyword>
<evidence type="ECO:0000259" key="11">
    <source>
        <dbReference type="SMART" id="SM00642"/>
    </source>
</evidence>
<evidence type="ECO:0000256" key="8">
    <source>
        <dbReference type="ARBA" id="ARBA00031423"/>
    </source>
</evidence>
<dbReference type="Gene3D" id="1.10.10.470">
    <property type="entry name" value="Maltooligosyl trehalose synthase, domain 4"/>
    <property type="match status" value="1"/>
</dbReference>
<evidence type="ECO:0000256" key="2">
    <source>
        <dbReference type="ARBA" id="ARBA00005684"/>
    </source>
</evidence>
<evidence type="ECO:0000256" key="10">
    <source>
        <dbReference type="RuleBase" id="RU361207"/>
    </source>
</evidence>
<dbReference type="Pfam" id="PF21226">
    <property type="entry name" value="MalQ_N"/>
    <property type="match status" value="1"/>
</dbReference>
<evidence type="ECO:0000313" key="12">
    <source>
        <dbReference type="EMBL" id="SEO22170.1"/>
    </source>
</evidence>
<keyword evidence="7 10" id="KW-0119">Carbohydrate metabolism</keyword>
<proteinExistence type="inferred from homology"/>
<gene>
    <name evidence="12" type="ORF">SAMN05216333_10667</name>
</gene>
<dbReference type="PANTHER" id="PTHR32438">
    <property type="entry name" value="4-ALPHA-GLUCANOTRANSFERASE DPE1, CHLOROPLASTIC/AMYLOPLASTIC"/>
    <property type="match status" value="1"/>
</dbReference>
<organism evidence="12 13">
    <name type="scientific">Nitrosomonas oligotropha</name>
    <dbReference type="NCBI Taxonomy" id="42354"/>
    <lineage>
        <taxon>Bacteria</taxon>
        <taxon>Pseudomonadati</taxon>
        <taxon>Pseudomonadota</taxon>
        <taxon>Betaproteobacteria</taxon>
        <taxon>Nitrosomonadales</taxon>
        <taxon>Nitrosomonadaceae</taxon>
        <taxon>Nitrosomonas</taxon>
    </lineage>
</organism>
<dbReference type="OrthoDB" id="9761577at2"/>
<evidence type="ECO:0000256" key="4">
    <source>
        <dbReference type="ARBA" id="ARBA00020295"/>
    </source>
</evidence>
<name>A0A1H8MY13_9PROT</name>
<dbReference type="Gene3D" id="3.30.1590.10">
    <property type="entry name" value="Maltooligosyl trehalose synthase, domain 2"/>
    <property type="match status" value="2"/>
</dbReference>
<dbReference type="Pfam" id="PF02446">
    <property type="entry name" value="Glyco_hydro_77"/>
    <property type="match status" value="1"/>
</dbReference>
<feature type="domain" description="Glycosyl hydrolase family 13 catalytic" evidence="11">
    <location>
        <begin position="759"/>
        <end position="1220"/>
    </location>
</feature>
<dbReference type="Pfam" id="PF00128">
    <property type="entry name" value="Alpha-amylase"/>
    <property type="match status" value="1"/>
</dbReference>
<comment type="catalytic activity">
    <reaction evidence="1 10">
        <text>Transfers a segment of a (1-&gt;4)-alpha-D-glucan to a new position in an acceptor, which may be glucose or a (1-&gt;4)-alpha-D-glucan.</text>
        <dbReference type="EC" id="2.4.1.25"/>
    </reaction>
</comment>
<keyword evidence="13" id="KW-1185">Reference proteome</keyword>
<dbReference type="EMBL" id="FODO01000006">
    <property type="protein sequence ID" value="SEO22170.1"/>
    <property type="molecule type" value="Genomic_DNA"/>
</dbReference>
<sequence length="1713" mass="195401">MNQDNDELALLARLSSLAGILPVYSDNWQQPHFTRPETQRKLLKAMGFDVSTPQRIASAIKAHELQPWQRILKPVTVITQEHPAWVSVTLPDDLATGIWTWRLHLENHEILQGQFDPAALPKLAAKRIAKNRHTRWQLDLPPQLPCGYHRLELFHAAEPCAEQSLIIVPATCYQPQAVSNENRVWGLAVQLYALRSERHWGIGDFTDLRLILEHWSAQDADIIGINPVHAMFPYNPEHASPYSPSSRLFLNILYLDVEAVTDFHECEEARAILRTPQFQTRLEGLRSSELVDYAGVATLKLPLLEMLFEHFCAHHLQPDSSRAEAFRAFQRREGDDLHQHALFEALQEFFHRQDPAVWGWPVWPEPYRNPQSSEVRQFAENHRGRLEFFSYLQWQADLQLAAVGMRSLELGLGIGLYLDLAVSVDGGGAESWANQALYASGASIGAPPELNNQLGQDWGLPPFLPDRLRETAYAAFIRVLRHNMRHAGALRIDHVMGLMRQYWIPAGCTAAEGAYVQFPFDDLLGILALESQRNQCLVIGEDLGTVPEEVTAALPLRGILSYRLLILEKEPGGNFVLPDNYPAHALTAVTTHDLPTLPGYWAGRDIMQRTALQLFSSEEARREQVVGRAQERAYLLLRLEQAGLLPDGLTVNPVSLPSASPEFIQSVYSYLARSPAKILMVQIEDILEVLDQINIPSTTTQHPNWRRKLPTNFETYIADRKIQTFIAAMRHERPRIRSHPKPERHLRIPLATYRLQLNQAFTFAQAAQIVPYLAQLGISHVYCSPYLKARPGSSHGYDIVDHHLFNPEIGDKEAFDTLCATLHAHDMGQIMDLVPNHMGVMGADNRWWLDVLENGLASIYAPFFDIDWHPLKPELHHKVLLPILGQSYGDTLESGQLTLLFDEANGNFSVWYFQHRLPVTPREYCRLLRHRLPLLEGQLRPDHPDLQELASLITAFANLPAGGITAPDTILERHRDQELLKRRLAMLANVSLPVRQMIQDTIGDYNGTPDHPASSNLLHELLEAQSWRVANWRVASDEINYRRFFDINDLAALRMEDCHVFEATHQLVLELIAEGKIDGLRIDHPDGLYDPQQYFQRLQDRVAIRSPAQTGEQPVYIVAEKILAEHEPLRQDWSIHGTTGYEFCRLINGLFIDPEAQTMLNRTYRAFTRTQTDFDELVYRCKHQIMKHAMASELNVLAGQLSHICEMRPHTRDFTTNHLRHALTEVIAHLPVYRTYIRDGHVAELDRRYVEWAVAIAKKRAQTQDTSIFDFISNVLLLDAAKNADASYHAAITAFAMKFQQVSSPVMAKGCEDTAFYLYHRLISLNEVGSDPRHFGTSVKAFHAENLKRLEHWPHAMLNTSTHDSKRSEDVRMRINVLSEIPEQWNQQVRRWRRLNRNKKRVVEHHEIPSANDEYLLYQTMLGIWPPVTLAANEYDALLARLETYMIKAAREAKQHTNWFNPDTVYEDGLLNFIRKITNPAGTNAFLADFIDFNRHIARCGMFNSLSQTLLKLSVPGVPDIYQGNELWELNLVDPDNRRPVDFTQRLQLLEHIKKSTTVPQNQLASVVRQLLDHLADGRAKLYLTWQLLQIRKQWPTVFQDGAYLPLSVSGEHREHICAFMRQTGEIRLIVIAPRWFSRLITAANTELPLGEAVWGNATWIEIMQPSPAVKNHGLNLLTGETVPITEINGMVSLAAAQALVSFPVALVRIDFR</sequence>
<keyword evidence="5 10" id="KW-0328">Glycosyltransferase</keyword>
<dbReference type="InterPro" id="IPR003385">
    <property type="entry name" value="Glyco_hydro_77"/>
</dbReference>